<evidence type="ECO:0000313" key="3">
    <source>
        <dbReference type="EMBL" id="KAE8389855.1"/>
    </source>
</evidence>
<feature type="compositionally biased region" description="Polar residues" evidence="2">
    <location>
        <begin position="46"/>
        <end position="68"/>
    </location>
</feature>
<evidence type="ECO:0000256" key="2">
    <source>
        <dbReference type="SAM" id="MobiDB-lite"/>
    </source>
</evidence>
<dbReference type="Proteomes" id="UP000326877">
    <property type="component" value="Unassembled WGS sequence"/>
</dbReference>
<dbReference type="EMBL" id="ML735261">
    <property type="protein sequence ID" value="KAE8389855.1"/>
    <property type="molecule type" value="Genomic_DNA"/>
</dbReference>
<sequence length="298" mass="33440">MIRHRPTRITLAENDIADFLDRMLLQRTQFTEWHEQEPDQSDGENNETASVDSNSLSPYAFSHSSGSSCDREIDPQLNEGTSHGRWRRSHRHVPVFPSNEEHSPSPSAGSQWGQIAYRNSISQTTGGIVSKQNPLNSFWECQSFANTGRPVSSGAKSLSTGIHWQASVKALWACCAEQLYHSLKVHPLFSALPRKSLTQWGNFINTAYERLKKFFATHENHAASNHTLYCHPQEITNSDVTLPAVFSAHSILAANEYHLEEGIPTGTILMAPPLMNFVRQANKVIERQHRTSPDAARI</sequence>
<gene>
    <name evidence="3" type="ORF">BDV23DRAFT_93688</name>
</gene>
<proteinExistence type="predicted"/>
<evidence type="ECO:0000256" key="1">
    <source>
        <dbReference type="ARBA" id="ARBA00022786"/>
    </source>
</evidence>
<dbReference type="AlphaFoldDB" id="A0A5N7C6W2"/>
<protein>
    <submittedName>
        <fullName evidence="3">Uncharacterized protein</fullName>
    </submittedName>
</protein>
<organism evidence="3">
    <name type="scientific">Petromyces alliaceus</name>
    <name type="common">Aspergillus alliaceus</name>
    <dbReference type="NCBI Taxonomy" id="209559"/>
    <lineage>
        <taxon>Eukaryota</taxon>
        <taxon>Fungi</taxon>
        <taxon>Dikarya</taxon>
        <taxon>Ascomycota</taxon>
        <taxon>Pezizomycotina</taxon>
        <taxon>Eurotiomycetes</taxon>
        <taxon>Eurotiomycetidae</taxon>
        <taxon>Eurotiales</taxon>
        <taxon>Aspergillaceae</taxon>
        <taxon>Aspergillus</taxon>
        <taxon>Aspergillus subgen. Circumdati</taxon>
    </lineage>
</organism>
<name>A0A5N7C6W2_PETAA</name>
<dbReference type="InterPro" id="IPR018860">
    <property type="entry name" value="APC_suCDC26"/>
</dbReference>
<feature type="region of interest" description="Disordered" evidence="2">
    <location>
        <begin position="33"/>
        <end position="89"/>
    </location>
</feature>
<reference evidence="3" key="1">
    <citation type="submission" date="2019-04" db="EMBL/GenBank/DDBJ databases">
        <title>Friends and foes A comparative genomics studyof 23 Aspergillus species from section Flavi.</title>
        <authorList>
            <consortium name="DOE Joint Genome Institute"/>
            <person name="Kjaerbolling I."/>
            <person name="Vesth T."/>
            <person name="Frisvad J.C."/>
            <person name="Nybo J.L."/>
            <person name="Theobald S."/>
            <person name="Kildgaard S."/>
            <person name="Isbrandt T."/>
            <person name="Kuo A."/>
            <person name="Sato A."/>
            <person name="Lyhne E.K."/>
            <person name="Kogle M.E."/>
            <person name="Wiebenga A."/>
            <person name="Kun R.S."/>
            <person name="Lubbers R.J."/>
            <person name="Makela M.R."/>
            <person name="Barry K."/>
            <person name="Chovatia M."/>
            <person name="Clum A."/>
            <person name="Daum C."/>
            <person name="Haridas S."/>
            <person name="He G."/>
            <person name="LaButti K."/>
            <person name="Lipzen A."/>
            <person name="Mondo S."/>
            <person name="Riley R."/>
            <person name="Salamov A."/>
            <person name="Simmons B.A."/>
            <person name="Magnuson J.K."/>
            <person name="Henrissat B."/>
            <person name="Mortensen U.H."/>
            <person name="Larsen T.O."/>
            <person name="Devries R.P."/>
            <person name="Grigoriev I.V."/>
            <person name="Machida M."/>
            <person name="Baker S.E."/>
            <person name="Andersen M.R."/>
        </authorList>
    </citation>
    <scope>NUCLEOTIDE SEQUENCE [LARGE SCALE GENOMIC DNA]</scope>
    <source>
        <strain evidence="3">IBT 14317</strain>
    </source>
</reference>
<dbReference type="Pfam" id="PF10471">
    <property type="entry name" value="ANAPC_CDC26"/>
    <property type="match status" value="1"/>
</dbReference>
<dbReference type="GO" id="GO:0031145">
    <property type="term" value="P:anaphase-promoting complex-dependent catabolic process"/>
    <property type="evidence" value="ECO:0007669"/>
    <property type="project" value="InterPro"/>
</dbReference>
<dbReference type="OrthoDB" id="4501861at2759"/>
<accession>A0A5N7C6W2</accession>
<dbReference type="GO" id="GO:0005680">
    <property type="term" value="C:anaphase-promoting complex"/>
    <property type="evidence" value="ECO:0007669"/>
    <property type="project" value="InterPro"/>
</dbReference>
<keyword evidence="1" id="KW-0833">Ubl conjugation pathway</keyword>